<feature type="domain" description="Glycoside hydrolase family 42 N-terminal" evidence="3">
    <location>
        <begin position="62"/>
        <end position="213"/>
    </location>
</feature>
<protein>
    <recommendedName>
        <fullName evidence="7">Beta-galactosidase</fullName>
    </recommendedName>
</protein>
<evidence type="ECO:0000313" key="6">
    <source>
        <dbReference type="Proteomes" id="UP001189143"/>
    </source>
</evidence>
<organism evidence="5 6">
    <name type="scientific">Clostridium neonatale</name>
    <dbReference type="NCBI Taxonomy" id="137838"/>
    <lineage>
        <taxon>Bacteria</taxon>
        <taxon>Bacillati</taxon>
        <taxon>Bacillota</taxon>
        <taxon>Clostridia</taxon>
        <taxon>Eubacteriales</taxon>
        <taxon>Clostridiaceae</taxon>
        <taxon>Clostridium</taxon>
    </lineage>
</organism>
<reference evidence="5" key="1">
    <citation type="submission" date="2022-10" db="EMBL/GenBank/DDBJ databases">
        <authorList>
            <person name="Aires J."/>
            <person name="Mesa V."/>
        </authorList>
    </citation>
    <scope>NUCLEOTIDE SEQUENCE</scope>
    <source>
        <strain evidence="5">Clostridium neonatale JD116</strain>
    </source>
</reference>
<dbReference type="Pfam" id="PF18120">
    <property type="entry name" value="DUF5597"/>
    <property type="match status" value="1"/>
</dbReference>
<dbReference type="SUPFAM" id="SSF51445">
    <property type="entry name" value="(Trans)glycosidases"/>
    <property type="match status" value="1"/>
</dbReference>
<dbReference type="Gene3D" id="3.20.20.80">
    <property type="entry name" value="Glycosidases"/>
    <property type="match status" value="1"/>
</dbReference>
<dbReference type="Gene3D" id="2.60.220.20">
    <property type="entry name" value="putative beta-Galactosidase from caulobacter crescentus"/>
    <property type="match status" value="1"/>
</dbReference>
<sequence length="514" mass="59474">MKSQPSIKIINNVQTLFVNDKPFIALAGEIHNSSASTKVYMEEKVWPSLQGLNLNSLIVPIYWETTEPEEGRFEFDLLDDIIENARKNDLKLIFLWFGLWKNGLSTYIPNWMKKNKKDYFYVEKKNGERIYTISPLCEKAIEKDVKAFSKVIEHIKEIDEKEQTVIMVQIENEIGILGSDMDYSEIAMINFEKEIPKEVSSYAKKDGTWKDVFKEYAEEYFMVYYYAQAIKRLSQVGKGIYDIPYYINVWLEKFPWRAGNHPSGGPTIRMLNFWRYLTPDISAYAPDIYVPNFSDICDEYAQNNNPLIIPEARRDLITVSNLFYAIGKYHALCFSPFGIEDFKNNSEISENGNQNDILQSLSIDASAFNCSGTFNYLSRAYGLIKEMMPMIFKFQGTNLMHSFLKIKESDRGVNIPLSDFEAKITFLPNRENRPVSAGILIETGINEGYIIGTSLNIDFIPKRGDDSQIQIINLEEGEFKEGIWKIKRILNGDERYHPAIGEMPSILRFEIDRF</sequence>
<comment type="caution">
    <text evidence="5">The sequence shown here is derived from an EMBL/GenBank/DDBJ whole genome shotgun (WGS) entry which is preliminary data.</text>
</comment>
<dbReference type="InterPro" id="IPR040719">
    <property type="entry name" value="DUF5597"/>
</dbReference>
<dbReference type="Pfam" id="PF02449">
    <property type="entry name" value="Glyco_hydro_42"/>
    <property type="match status" value="1"/>
</dbReference>
<dbReference type="GO" id="GO:0004565">
    <property type="term" value="F:beta-galactosidase activity"/>
    <property type="evidence" value="ECO:0007669"/>
    <property type="project" value="InterPro"/>
</dbReference>
<evidence type="ECO:0000256" key="1">
    <source>
        <dbReference type="ARBA" id="ARBA00022801"/>
    </source>
</evidence>
<gene>
    <name evidence="5" type="ORF">CNEO2_110027</name>
</gene>
<evidence type="ECO:0008006" key="7">
    <source>
        <dbReference type="Google" id="ProtNLM"/>
    </source>
</evidence>
<keyword evidence="1" id="KW-0378">Hydrolase</keyword>
<dbReference type="GO" id="GO:0009341">
    <property type="term" value="C:beta-galactosidase complex"/>
    <property type="evidence" value="ECO:0007669"/>
    <property type="project" value="InterPro"/>
</dbReference>
<keyword evidence="2" id="KW-0326">Glycosidase</keyword>
<feature type="domain" description="DUF5597" evidence="4">
    <location>
        <begin position="377"/>
        <end position="495"/>
    </location>
</feature>
<dbReference type="GO" id="GO:0005975">
    <property type="term" value="P:carbohydrate metabolic process"/>
    <property type="evidence" value="ECO:0007669"/>
    <property type="project" value="InterPro"/>
</dbReference>
<dbReference type="InterPro" id="IPR017853">
    <property type="entry name" value="GH"/>
</dbReference>
<evidence type="ECO:0000313" key="5">
    <source>
        <dbReference type="EMBL" id="CAI3540502.1"/>
    </source>
</evidence>
<dbReference type="InterPro" id="IPR013529">
    <property type="entry name" value="Glyco_hydro_42_N"/>
</dbReference>
<evidence type="ECO:0000259" key="4">
    <source>
        <dbReference type="Pfam" id="PF18120"/>
    </source>
</evidence>
<dbReference type="EMBL" id="CAMTCP010000022">
    <property type="protein sequence ID" value="CAI3540502.1"/>
    <property type="molecule type" value="Genomic_DNA"/>
</dbReference>
<dbReference type="RefSeq" id="WP_230132006.1">
    <property type="nucleotide sequence ID" value="NZ_CAKJVD010000019.1"/>
</dbReference>
<accession>A0AAD2DBI2</accession>
<name>A0AAD2DBI2_9CLOT</name>
<evidence type="ECO:0000256" key="2">
    <source>
        <dbReference type="ARBA" id="ARBA00023295"/>
    </source>
</evidence>
<proteinExistence type="predicted"/>
<evidence type="ECO:0000259" key="3">
    <source>
        <dbReference type="Pfam" id="PF02449"/>
    </source>
</evidence>
<dbReference type="Proteomes" id="UP001189143">
    <property type="component" value="Unassembled WGS sequence"/>
</dbReference>
<dbReference type="AlphaFoldDB" id="A0AAD2DBI2"/>